<dbReference type="Proteomes" id="UP001198010">
    <property type="component" value="Unassembled WGS sequence"/>
</dbReference>
<sequence>MNIAALRFRVNNDYQALIYPVGAYDIIDWKNQEACVLGEDFITYFYFDDCINNSICIDNGLDGEPVLRLIETKRYIIKLESQTADIGTIFELPVLQNENNKFLKIEKDKNLITFQYINYLGRSRVSFSNNGNNRTLVFEIVPDKFDYESDYIELTESIAESCSELLLEYVGSTSNPFSVSNEDSKTLLEQFIFLRKFCYSENLLGLFESIKQNPDRLLIEDLEFKSLGSGILSRKVFTQPFSYTKNWTKLESDVSGKYFLPGIVGVTKKRDSLDTIANRFLKFALEKFYKICKNLTETIPLVKNTAQCFDEAKIMQNMLESILQNHFFDDIGRLEILPQNNQVLQKRRGYSEIFSAFLMVDLALQLDWKGKDSIYDGESKNVALLYEYWIFFELNKIVRMIEGCNVINTKKEPFISIDDNRLSILLKQGVKSCQSFVIENLHTRINLYYNRTFSPTDFKCTKYEGSYSRHFRPDYTIAIFPNKYYASSDNGERKALEAGDISYIHFDAKYRISDITSIFSNQKTSIDEIVQELEEEKVEEVTNTYKHADLLKMHTYNDAIRRTIGSYVLFPGESNLSDGKDTIFRLYDEILPGVGAFAIKPSISSLSENKLEEFILDVITENNKNYSRLNRLNYYKEMVLQEPTVSNDSQNNSNERLSEKLCVIGYIRSDSPEDYYFSLEKNNLLNKGNEFYFYYYAIKGDTVYSHHKDIAKAGLFRFYKNNINDSGTYEIESILCGVESSGLMSKDTLVKKLNKQGYRTSIENHHADFYYVMRLKVIDDSLPSESKSIKDINHINGNDSFSPHSPKVIIIDNI</sequence>
<dbReference type="RefSeq" id="WP_227283044.1">
    <property type="nucleotide sequence ID" value="NZ_JAJDLA010000002.1"/>
</dbReference>
<name>A0AB35HBF1_9FIRM</name>
<dbReference type="InterPro" id="IPR007505">
    <property type="entry name" value="PDDEXK_7"/>
</dbReference>
<accession>A0AB35HBF1</accession>
<dbReference type="Pfam" id="PF04411">
    <property type="entry name" value="PDDEXK_7"/>
    <property type="match status" value="1"/>
</dbReference>
<evidence type="ECO:0000313" key="2">
    <source>
        <dbReference type="EMBL" id="MCB8605080.1"/>
    </source>
</evidence>
<dbReference type="InterPro" id="IPR018633">
    <property type="entry name" value="DUF2357"/>
</dbReference>
<dbReference type="EMBL" id="JAJDLA010000002">
    <property type="protein sequence ID" value="MCB8605080.1"/>
    <property type="molecule type" value="Genomic_DNA"/>
</dbReference>
<dbReference type="Pfam" id="PF09823">
    <property type="entry name" value="DUF2357"/>
    <property type="match status" value="1"/>
</dbReference>
<organism evidence="2 3">
    <name type="scientific">Veillonella nakazawae</name>
    <dbReference type="NCBI Taxonomy" id="2682456"/>
    <lineage>
        <taxon>Bacteria</taxon>
        <taxon>Bacillati</taxon>
        <taxon>Bacillota</taxon>
        <taxon>Negativicutes</taxon>
        <taxon>Veillonellales</taxon>
        <taxon>Veillonellaceae</taxon>
        <taxon>Veillonella</taxon>
    </lineage>
</organism>
<evidence type="ECO:0000313" key="3">
    <source>
        <dbReference type="Proteomes" id="UP001198010"/>
    </source>
</evidence>
<comment type="caution">
    <text evidence="2">The sequence shown here is derived from an EMBL/GenBank/DDBJ whole genome shotgun (WGS) entry which is preliminary data.</text>
</comment>
<reference evidence="2" key="1">
    <citation type="submission" date="2021-10" db="EMBL/GenBank/DDBJ databases">
        <title>Collection of gut derived symbiotic bacterial strains cultured from healthy donors.</title>
        <authorList>
            <person name="Lin H."/>
            <person name="Littmann E."/>
            <person name="Kohout C."/>
            <person name="Pamer E.G."/>
        </authorList>
    </citation>
    <scope>NUCLEOTIDE SEQUENCE</scope>
    <source>
        <strain evidence="2">DFI.4.35</strain>
    </source>
</reference>
<evidence type="ECO:0000259" key="1">
    <source>
        <dbReference type="Pfam" id="PF09823"/>
    </source>
</evidence>
<protein>
    <submittedName>
        <fullName evidence="2">DUF2357 domain-containing protein</fullName>
    </submittedName>
</protein>
<feature type="domain" description="DUF2357" evidence="1">
    <location>
        <begin position="117"/>
        <end position="357"/>
    </location>
</feature>
<dbReference type="AlphaFoldDB" id="A0AB35HBF1"/>
<gene>
    <name evidence="2" type="ORF">LJD63_02235</name>
</gene>
<proteinExistence type="predicted"/>